<evidence type="ECO:0000313" key="3">
    <source>
        <dbReference type="RefSeq" id="XP_030751419.1"/>
    </source>
</evidence>
<evidence type="ECO:0000259" key="1">
    <source>
        <dbReference type="Pfam" id="PF13843"/>
    </source>
</evidence>
<keyword evidence="2" id="KW-1185">Reference proteome</keyword>
<dbReference type="KEGG" id="soy:115878952"/>
<reference evidence="3" key="1">
    <citation type="submission" date="2025-08" db="UniProtKB">
        <authorList>
            <consortium name="RefSeq"/>
        </authorList>
    </citation>
    <scope>IDENTIFICATION</scope>
    <source>
        <tissue evidence="3">Gonads</tissue>
    </source>
</reference>
<name>A0A6J2XL70_SITOR</name>
<sequence length="305" mass="35386">MFSLCPSAPELRGYTWNFCIYIGKDIYDVSHIPGTEHLSFSEKIVVHLCQNLLNSNREVIADNWYTSVRLCEFLLTQNTFLTGTIRSNRGVPKGLASVPLQKQQSCFVRKDMLLLVRYSDKKDVYLLTSKHTAGFCEKQRYESGGKVFYYNKPQHIEFYNQNMGAVDAVDQDTEPYSPLRKSYTWFTKIGLHILHQMLLNSKIFYSQAHKKQVSMYKYTRLSCRGIILKYSKGYQEMNDKNKPSSSKVLHAMADFPKKVGKKRALRKVCVICKRHGVRKLTRKCYIGCPEKPGLCTAEHFENYHK</sequence>
<dbReference type="PANTHER" id="PTHR46599">
    <property type="entry name" value="PIGGYBAC TRANSPOSABLE ELEMENT-DERIVED PROTEIN 4"/>
    <property type="match status" value="1"/>
</dbReference>
<dbReference type="InParanoid" id="A0A6J2XL70"/>
<dbReference type="PANTHER" id="PTHR46599:SF3">
    <property type="entry name" value="PIGGYBAC TRANSPOSABLE ELEMENT-DERIVED PROTEIN 4"/>
    <property type="match status" value="1"/>
</dbReference>
<organism evidence="2 3">
    <name type="scientific">Sitophilus oryzae</name>
    <name type="common">Rice weevil</name>
    <name type="synonym">Curculio oryzae</name>
    <dbReference type="NCBI Taxonomy" id="7048"/>
    <lineage>
        <taxon>Eukaryota</taxon>
        <taxon>Metazoa</taxon>
        <taxon>Ecdysozoa</taxon>
        <taxon>Arthropoda</taxon>
        <taxon>Hexapoda</taxon>
        <taxon>Insecta</taxon>
        <taxon>Pterygota</taxon>
        <taxon>Neoptera</taxon>
        <taxon>Endopterygota</taxon>
        <taxon>Coleoptera</taxon>
        <taxon>Polyphaga</taxon>
        <taxon>Cucujiformia</taxon>
        <taxon>Curculionidae</taxon>
        <taxon>Dryophthorinae</taxon>
        <taxon>Sitophilus</taxon>
    </lineage>
</organism>
<accession>A0A6J2XL70</accession>
<dbReference type="RefSeq" id="XP_030751419.1">
    <property type="nucleotide sequence ID" value="XM_030895559.1"/>
</dbReference>
<protein>
    <submittedName>
        <fullName evidence="3">Uncharacterized protein LOC115878952</fullName>
    </submittedName>
</protein>
<feature type="domain" description="PiggyBac transposable element-derived protein" evidence="1">
    <location>
        <begin position="12"/>
        <end position="201"/>
    </location>
</feature>
<dbReference type="InterPro" id="IPR029526">
    <property type="entry name" value="PGBD"/>
</dbReference>
<dbReference type="OrthoDB" id="6751067at2759"/>
<dbReference type="AlphaFoldDB" id="A0A6J2XL70"/>
<dbReference type="GeneID" id="115878952"/>
<gene>
    <name evidence="3" type="primary">LOC115878952</name>
</gene>
<evidence type="ECO:0000313" key="2">
    <source>
        <dbReference type="Proteomes" id="UP000504635"/>
    </source>
</evidence>
<proteinExistence type="predicted"/>
<dbReference type="Pfam" id="PF13843">
    <property type="entry name" value="DDE_Tnp_1_7"/>
    <property type="match status" value="1"/>
</dbReference>
<dbReference type="Proteomes" id="UP000504635">
    <property type="component" value="Unplaced"/>
</dbReference>